<dbReference type="Pfam" id="PF07690">
    <property type="entry name" value="MFS_1"/>
    <property type="match status" value="1"/>
</dbReference>
<evidence type="ECO:0000313" key="8">
    <source>
        <dbReference type="Proteomes" id="UP000215086"/>
    </source>
</evidence>
<dbReference type="Proteomes" id="UP000215086">
    <property type="component" value="Chromosome"/>
</dbReference>
<evidence type="ECO:0000256" key="4">
    <source>
        <dbReference type="ARBA" id="ARBA00023136"/>
    </source>
</evidence>
<protein>
    <submittedName>
        <fullName evidence="7">Major facilitator superfamily (MFS) transport protein</fullName>
    </submittedName>
</protein>
<feature type="transmembrane region" description="Helical" evidence="5">
    <location>
        <begin position="192"/>
        <end position="211"/>
    </location>
</feature>
<dbReference type="Gene3D" id="1.20.1250.20">
    <property type="entry name" value="MFS general substrate transporter like domains"/>
    <property type="match status" value="2"/>
</dbReference>
<evidence type="ECO:0000256" key="2">
    <source>
        <dbReference type="ARBA" id="ARBA00022692"/>
    </source>
</evidence>
<feature type="transmembrane region" description="Helical" evidence="5">
    <location>
        <begin position="12"/>
        <end position="34"/>
    </location>
</feature>
<name>A0A286RJK7_9BACT</name>
<reference evidence="7 8" key="1">
    <citation type="journal article" name="Front. Microbiol.">
        <title>Sugar Metabolism of the First Thermophilic Planctomycete Thermogutta terrifontis: Comparative Genomic and Transcriptomic Approaches.</title>
        <authorList>
            <person name="Elcheninov A.G."/>
            <person name="Menzel P."/>
            <person name="Gudbergsdottir S.R."/>
            <person name="Slesarev A.I."/>
            <person name="Kadnikov V.V."/>
            <person name="Krogh A."/>
            <person name="Bonch-Osmolovskaya E.A."/>
            <person name="Peng X."/>
            <person name="Kublanov I.V."/>
        </authorList>
    </citation>
    <scope>NUCLEOTIDE SEQUENCE [LARGE SCALE GENOMIC DNA]</scope>
    <source>
        <strain evidence="7 8">R1</strain>
    </source>
</reference>
<accession>A0A286RJK7</accession>
<feature type="transmembrane region" description="Helical" evidence="5">
    <location>
        <begin position="155"/>
        <end position="180"/>
    </location>
</feature>
<dbReference type="GO" id="GO:0046943">
    <property type="term" value="F:carboxylic acid transmembrane transporter activity"/>
    <property type="evidence" value="ECO:0007669"/>
    <property type="project" value="TreeGrafter"/>
</dbReference>
<dbReference type="AlphaFoldDB" id="A0A286RJK7"/>
<gene>
    <name evidence="7" type="ORF">THTE_3547</name>
</gene>
<keyword evidence="8" id="KW-1185">Reference proteome</keyword>
<dbReference type="InterPro" id="IPR005829">
    <property type="entry name" value="Sugar_transporter_CS"/>
</dbReference>
<keyword evidence="2 5" id="KW-0812">Transmembrane</keyword>
<keyword evidence="3 5" id="KW-1133">Transmembrane helix</keyword>
<dbReference type="InterPro" id="IPR020846">
    <property type="entry name" value="MFS_dom"/>
</dbReference>
<dbReference type="GO" id="GO:0005886">
    <property type="term" value="C:plasma membrane"/>
    <property type="evidence" value="ECO:0007669"/>
    <property type="project" value="TreeGrafter"/>
</dbReference>
<feature type="transmembrane region" description="Helical" evidence="5">
    <location>
        <begin position="420"/>
        <end position="439"/>
    </location>
</feature>
<keyword evidence="4 5" id="KW-0472">Membrane</keyword>
<dbReference type="RefSeq" id="WP_095416004.1">
    <property type="nucleotide sequence ID" value="NZ_CP018477.1"/>
</dbReference>
<dbReference type="InterPro" id="IPR005828">
    <property type="entry name" value="MFS_sugar_transport-like"/>
</dbReference>
<evidence type="ECO:0000259" key="6">
    <source>
        <dbReference type="PROSITE" id="PS50850"/>
    </source>
</evidence>
<feature type="transmembrane region" description="Helical" evidence="5">
    <location>
        <begin position="64"/>
        <end position="84"/>
    </location>
</feature>
<organism evidence="7 8">
    <name type="scientific">Thermogutta terrifontis</name>
    <dbReference type="NCBI Taxonomy" id="1331910"/>
    <lineage>
        <taxon>Bacteria</taxon>
        <taxon>Pseudomonadati</taxon>
        <taxon>Planctomycetota</taxon>
        <taxon>Planctomycetia</taxon>
        <taxon>Pirellulales</taxon>
        <taxon>Thermoguttaceae</taxon>
        <taxon>Thermogutta</taxon>
    </lineage>
</organism>
<dbReference type="PANTHER" id="PTHR23508:SF10">
    <property type="entry name" value="CARBOXYLIC ACID TRANSPORTER PROTEIN HOMOLOG"/>
    <property type="match status" value="1"/>
</dbReference>
<feature type="transmembrane region" description="Helical" evidence="5">
    <location>
        <begin position="96"/>
        <end position="115"/>
    </location>
</feature>
<dbReference type="SUPFAM" id="SSF103473">
    <property type="entry name" value="MFS general substrate transporter"/>
    <property type="match status" value="2"/>
</dbReference>
<sequence length="575" mass="63456">MSDANATPSREKWYRLLTGYHWFVLIVCTAGWAFDTFDQQLFNLARQPAIRDLLGTATPDVVNFYGGLATAVMLVGWATGGIVFGIMGDKIGRAKTMVLTVACYSLFTGLSALSFGLWDFLIYRFIAGLGIGGQFGLGTAIVAETLPDRARPHALGFLQAFSAVGNISAGLVGILFSQLLLAGYISSQTWRWMFGVGILPAVLIVFIMLWLKEPERWKQAVAEGKAGKQKAGSLVELFGDPRWRVRAIVGIILAAAGVIGLWGIGVFGVDLVQSIFRANITQEYRKQKAPEQDQVFVALVFKTPEAPQKVSEAGISPRDLIGKSPEDRDAQYLLAAALTLAARGEPVTVENALRLLDQPWTDDGSVLAKLDRKRQPQTAEDRERRRLFVMEADVSDASLADHIARIQERTKNIGGYVQRWGSIQLLLFNIGAFFGIYAFSMVTDKLGRKWTFALFFLFAMVVTAFVFLTMRRWTDVLWMAPLMGFAQLSVFGGYAIYFPELFPTRLRSTGTSMCYNIGRYVSAFGPFLQGYLSGVVFANFAEPMRVAGATMCLFFLLGILVLPLAPETKDQPLPE</sequence>
<feature type="transmembrane region" description="Helical" evidence="5">
    <location>
        <begin position="247"/>
        <end position="269"/>
    </location>
</feature>
<feature type="transmembrane region" description="Helical" evidence="5">
    <location>
        <begin position="451"/>
        <end position="470"/>
    </location>
</feature>
<dbReference type="InterPro" id="IPR036259">
    <property type="entry name" value="MFS_trans_sf"/>
</dbReference>
<dbReference type="KEGG" id="ttf:THTE_3547"/>
<dbReference type="InterPro" id="IPR011701">
    <property type="entry name" value="MFS"/>
</dbReference>
<evidence type="ECO:0000256" key="5">
    <source>
        <dbReference type="SAM" id="Phobius"/>
    </source>
</evidence>
<dbReference type="OrthoDB" id="9787026at2"/>
<dbReference type="PROSITE" id="PS50850">
    <property type="entry name" value="MFS"/>
    <property type="match status" value="1"/>
</dbReference>
<feature type="transmembrane region" description="Helical" evidence="5">
    <location>
        <begin position="476"/>
        <end position="499"/>
    </location>
</feature>
<proteinExistence type="predicted"/>
<dbReference type="Pfam" id="PF00083">
    <property type="entry name" value="Sugar_tr"/>
    <property type="match status" value="1"/>
</dbReference>
<dbReference type="EMBL" id="CP018477">
    <property type="protein sequence ID" value="ASV76148.1"/>
    <property type="molecule type" value="Genomic_DNA"/>
</dbReference>
<feature type="transmembrane region" description="Helical" evidence="5">
    <location>
        <begin position="546"/>
        <end position="565"/>
    </location>
</feature>
<comment type="subcellular location">
    <subcellularLocation>
        <location evidence="1">Membrane</location>
        <topology evidence="1">Multi-pass membrane protein</topology>
    </subcellularLocation>
</comment>
<dbReference type="PANTHER" id="PTHR23508">
    <property type="entry name" value="CARBOXYLIC ACID TRANSPORTER PROTEIN HOMOLOG"/>
    <property type="match status" value="1"/>
</dbReference>
<evidence type="ECO:0000256" key="3">
    <source>
        <dbReference type="ARBA" id="ARBA00022989"/>
    </source>
</evidence>
<evidence type="ECO:0000313" key="7">
    <source>
        <dbReference type="EMBL" id="ASV76148.1"/>
    </source>
</evidence>
<dbReference type="PROSITE" id="PS00217">
    <property type="entry name" value="SUGAR_TRANSPORT_2"/>
    <property type="match status" value="1"/>
</dbReference>
<feature type="domain" description="Major facilitator superfamily (MFS) profile" evidence="6">
    <location>
        <begin position="24"/>
        <end position="569"/>
    </location>
</feature>
<feature type="transmembrane region" description="Helical" evidence="5">
    <location>
        <begin position="520"/>
        <end position="540"/>
    </location>
</feature>
<evidence type="ECO:0000256" key="1">
    <source>
        <dbReference type="ARBA" id="ARBA00004141"/>
    </source>
</evidence>